<dbReference type="Proteomes" id="UP001175226">
    <property type="component" value="Unassembled WGS sequence"/>
</dbReference>
<keyword evidence="1" id="KW-1133">Transmembrane helix</keyword>
<keyword evidence="3" id="KW-1185">Reference proteome</keyword>
<sequence>MSPKQVSRHQSPSRVFCCFITALSFTIVVPTVWITAALWLRSVGDLDYFADFENTDRSLVLFVDLVSANILHGTMLAEWSVEKDTCPYSNCTEVEIFFDMHLSSSDPRYGGGSCNNNALTVPIFIWNATMAGTRQGEDAPSFRTKLTLSTSDNYQNYYSGHSYEKSLVYYPFDRNDRFAIVPAGRPRWEETDRIFDMDLSLQRNTLVIVYCLVITFTFWLVTLMICLIMIATVVFGFRQRNEIIVVPIGTVFTFTQLRSSMPGAPEGFHLVGLLPCLILLSISAIAMVGIYLFADPDDPSRRTFTWNELEKALLHYSKRISTTSKECVRRARFCVLTARRIWRRMPHHVDIPLVNTASENPV</sequence>
<reference evidence="2" key="1">
    <citation type="submission" date="2023-06" db="EMBL/GenBank/DDBJ databases">
        <authorList>
            <consortium name="Lawrence Berkeley National Laboratory"/>
            <person name="Ahrendt S."/>
            <person name="Sahu N."/>
            <person name="Indic B."/>
            <person name="Wong-Bajracharya J."/>
            <person name="Merenyi Z."/>
            <person name="Ke H.-M."/>
            <person name="Monk M."/>
            <person name="Kocsube S."/>
            <person name="Drula E."/>
            <person name="Lipzen A."/>
            <person name="Balint B."/>
            <person name="Henrissat B."/>
            <person name="Andreopoulos B."/>
            <person name="Martin F.M."/>
            <person name="Harder C.B."/>
            <person name="Rigling D."/>
            <person name="Ford K.L."/>
            <person name="Foster G.D."/>
            <person name="Pangilinan J."/>
            <person name="Papanicolaou A."/>
            <person name="Barry K."/>
            <person name="LaButti K."/>
            <person name="Viragh M."/>
            <person name="Koriabine M."/>
            <person name="Yan M."/>
            <person name="Riley R."/>
            <person name="Champramary S."/>
            <person name="Plett K.L."/>
            <person name="Tsai I.J."/>
            <person name="Slot J."/>
            <person name="Sipos G."/>
            <person name="Plett J."/>
            <person name="Nagy L.G."/>
            <person name="Grigoriev I.V."/>
        </authorList>
    </citation>
    <scope>NUCLEOTIDE SEQUENCE</scope>
    <source>
        <strain evidence="2">FPL87.14</strain>
    </source>
</reference>
<dbReference type="EMBL" id="JAUEPT010000073">
    <property type="protein sequence ID" value="KAK0434191.1"/>
    <property type="molecule type" value="Genomic_DNA"/>
</dbReference>
<name>A0AA39MGP8_9AGAR</name>
<keyword evidence="1" id="KW-0812">Transmembrane</keyword>
<organism evidence="2 3">
    <name type="scientific">Armillaria borealis</name>
    <dbReference type="NCBI Taxonomy" id="47425"/>
    <lineage>
        <taxon>Eukaryota</taxon>
        <taxon>Fungi</taxon>
        <taxon>Dikarya</taxon>
        <taxon>Basidiomycota</taxon>
        <taxon>Agaricomycotina</taxon>
        <taxon>Agaricomycetes</taxon>
        <taxon>Agaricomycetidae</taxon>
        <taxon>Agaricales</taxon>
        <taxon>Marasmiineae</taxon>
        <taxon>Physalacriaceae</taxon>
        <taxon>Armillaria</taxon>
    </lineage>
</organism>
<feature type="transmembrane region" description="Helical" evidence="1">
    <location>
        <begin position="268"/>
        <end position="294"/>
    </location>
</feature>
<comment type="caution">
    <text evidence="2">The sequence shown here is derived from an EMBL/GenBank/DDBJ whole genome shotgun (WGS) entry which is preliminary data.</text>
</comment>
<feature type="transmembrane region" description="Helical" evidence="1">
    <location>
        <begin position="15"/>
        <end position="39"/>
    </location>
</feature>
<accession>A0AA39MGP8</accession>
<gene>
    <name evidence="2" type="ORF">EV421DRAFT_1992782</name>
</gene>
<evidence type="ECO:0000313" key="3">
    <source>
        <dbReference type="Proteomes" id="UP001175226"/>
    </source>
</evidence>
<feature type="transmembrane region" description="Helical" evidence="1">
    <location>
        <begin position="207"/>
        <end position="237"/>
    </location>
</feature>
<keyword evidence="1" id="KW-0472">Membrane</keyword>
<proteinExistence type="predicted"/>
<evidence type="ECO:0000256" key="1">
    <source>
        <dbReference type="SAM" id="Phobius"/>
    </source>
</evidence>
<protein>
    <submittedName>
        <fullName evidence="2">Uncharacterized protein</fullName>
    </submittedName>
</protein>
<evidence type="ECO:0000313" key="2">
    <source>
        <dbReference type="EMBL" id="KAK0434191.1"/>
    </source>
</evidence>
<dbReference type="AlphaFoldDB" id="A0AA39MGP8"/>